<evidence type="ECO:0000256" key="1">
    <source>
        <dbReference type="ARBA" id="ARBA00022723"/>
    </source>
</evidence>
<evidence type="ECO:0000256" key="3">
    <source>
        <dbReference type="ARBA" id="ARBA00022771"/>
    </source>
</evidence>
<evidence type="ECO:0000259" key="5">
    <source>
        <dbReference type="SMART" id="SM01175"/>
    </source>
</evidence>
<organism evidence="6 7">
    <name type="scientific">Molorchus minor</name>
    <dbReference type="NCBI Taxonomy" id="1323400"/>
    <lineage>
        <taxon>Eukaryota</taxon>
        <taxon>Metazoa</taxon>
        <taxon>Ecdysozoa</taxon>
        <taxon>Arthropoda</taxon>
        <taxon>Hexapoda</taxon>
        <taxon>Insecta</taxon>
        <taxon>Pterygota</taxon>
        <taxon>Neoptera</taxon>
        <taxon>Endopterygota</taxon>
        <taxon>Coleoptera</taxon>
        <taxon>Polyphaga</taxon>
        <taxon>Cucujiformia</taxon>
        <taxon>Chrysomeloidea</taxon>
        <taxon>Cerambycidae</taxon>
        <taxon>Lamiinae</taxon>
        <taxon>Monochamini</taxon>
        <taxon>Molorchus</taxon>
    </lineage>
</organism>
<dbReference type="SMART" id="SM01175">
    <property type="entry name" value="DUF4206"/>
    <property type="match status" value="1"/>
</dbReference>
<gene>
    <name evidence="6" type="ORF">NQ317_014697</name>
</gene>
<feature type="domain" description="Rubicon Homology" evidence="5">
    <location>
        <begin position="21"/>
        <end position="132"/>
    </location>
</feature>
<evidence type="ECO:0000256" key="4">
    <source>
        <dbReference type="ARBA" id="ARBA00022833"/>
    </source>
</evidence>
<dbReference type="Proteomes" id="UP001162164">
    <property type="component" value="Unassembled WGS sequence"/>
</dbReference>
<comment type="caution">
    <text evidence="6">The sequence shown here is derived from an EMBL/GenBank/DDBJ whole genome shotgun (WGS) entry which is preliminary data.</text>
</comment>
<evidence type="ECO:0000256" key="2">
    <source>
        <dbReference type="ARBA" id="ARBA00022737"/>
    </source>
</evidence>
<evidence type="ECO:0000313" key="6">
    <source>
        <dbReference type="EMBL" id="KAJ8977791.1"/>
    </source>
</evidence>
<dbReference type="Pfam" id="PF13901">
    <property type="entry name" value="RH_dom"/>
    <property type="match status" value="1"/>
</dbReference>
<proteinExistence type="predicted"/>
<protein>
    <recommendedName>
        <fullName evidence="5">Rubicon Homology domain-containing protein</fullName>
    </recommendedName>
</protein>
<dbReference type="InterPro" id="IPR051366">
    <property type="entry name" value="DEF8"/>
</dbReference>
<keyword evidence="7" id="KW-1185">Reference proteome</keyword>
<keyword evidence="3" id="KW-0863">Zinc-finger</keyword>
<dbReference type="EMBL" id="JAPWTJ010000510">
    <property type="protein sequence ID" value="KAJ8977791.1"/>
    <property type="molecule type" value="Genomic_DNA"/>
</dbReference>
<dbReference type="PANTHER" id="PTHR12326:SF3">
    <property type="entry name" value="DIFFERENTIALLY EXPRESSED IN FDCP 8 HOMOLOG"/>
    <property type="match status" value="1"/>
</dbReference>
<reference evidence="6" key="1">
    <citation type="journal article" date="2023" name="Insect Mol. Biol.">
        <title>Genome sequencing provides insights into the evolution of gene families encoding plant cell wall-degrading enzymes in longhorned beetles.</title>
        <authorList>
            <person name="Shin N.R."/>
            <person name="Okamura Y."/>
            <person name="Kirsch R."/>
            <person name="Pauchet Y."/>
        </authorList>
    </citation>
    <scope>NUCLEOTIDE SEQUENCE</scope>
    <source>
        <strain evidence="6">MMC_N1</strain>
    </source>
</reference>
<keyword evidence="4" id="KW-0862">Zinc</keyword>
<evidence type="ECO:0000313" key="7">
    <source>
        <dbReference type="Proteomes" id="UP001162164"/>
    </source>
</evidence>
<keyword evidence="2" id="KW-0677">Repeat</keyword>
<name>A0ABQ9JHW4_9CUCU</name>
<dbReference type="InterPro" id="IPR025258">
    <property type="entry name" value="RH_dom"/>
</dbReference>
<accession>A0ABQ9JHW4</accession>
<dbReference type="PANTHER" id="PTHR12326">
    <property type="entry name" value="PLECKSTRIN HOMOLOGY DOMAIN CONTAINING PROTEIN"/>
    <property type="match status" value="1"/>
</dbReference>
<keyword evidence="1" id="KW-0479">Metal-binding</keyword>
<sequence>MLFCKNGTRIGQRQGAATTRSSYFCSACHWGSSAVVPARVIHNWDLSPYPVCQASLQQLRVTSKRPLINLEKLNPRLFSLIHELNLVRRLRRELIGMRKYLLVCREAAEDHLMWKNVDTPHLVDSVRCTACRIL</sequence>